<proteinExistence type="predicted"/>
<dbReference type="EMBL" id="KN881264">
    <property type="protein sequence ID" value="KIY60784.1"/>
    <property type="molecule type" value="Genomic_DNA"/>
</dbReference>
<dbReference type="Proteomes" id="UP000054007">
    <property type="component" value="Unassembled WGS sequence"/>
</dbReference>
<name>A0A0D7ASH8_9AGAR</name>
<dbReference type="CDD" id="cd00303">
    <property type="entry name" value="retropepsin_like"/>
    <property type="match status" value="1"/>
</dbReference>
<accession>A0A0D7ASH8</accession>
<protein>
    <recommendedName>
        <fullName evidence="3">Aspartic peptidase DDI1-type domain-containing protein</fullName>
    </recommendedName>
</protein>
<keyword evidence="2" id="KW-1185">Reference proteome</keyword>
<evidence type="ECO:0008006" key="3">
    <source>
        <dbReference type="Google" id="ProtNLM"/>
    </source>
</evidence>
<dbReference type="AlphaFoldDB" id="A0A0D7ASH8"/>
<dbReference type="OrthoDB" id="5596707at2759"/>
<gene>
    <name evidence="1" type="ORF">CYLTODRAFT_482990</name>
</gene>
<organism evidence="1 2">
    <name type="scientific">Cylindrobasidium torrendii FP15055 ss-10</name>
    <dbReference type="NCBI Taxonomy" id="1314674"/>
    <lineage>
        <taxon>Eukaryota</taxon>
        <taxon>Fungi</taxon>
        <taxon>Dikarya</taxon>
        <taxon>Basidiomycota</taxon>
        <taxon>Agaricomycotina</taxon>
        <taxon>Agaricomycetes</taxon>
        <taxon>Agaricomycetidae</taxon>
        <taxon>Agaricales</taxon>
        <taxon>Marasmiineae</taxon>
        <taxon>Physalacriaceae</taxon>
        <taxon>Cylindrobasidium</taxon>
    </lineage>
</organism>
<evidence type="ECO:0000313" key="1">
    <source>
        <dbReference type="EMBL" id="KIY60784.1"/>
    </source>
</evidence>
<reference evidence="1 2" key="1">
    <citation type="journal article" date="2015" name="Fungal Genet. Biol.">
        <title>Evolution of novel wood decay mechanisms in Agaricales revealed by the genome sequences of Fistulina hepatica and Cylindrobasidium torrendii.</title>
        <authorList>
            <person name="Floudas D."/>
            <person name="Held B.W."/>
            <person name="Riley R."/>
            <person name="Nagy L.G."/>
            <person name="Koehler G."/>
            <person name="Ransdell A.S."/>
            <person name="Younus H."/>
            <person name="Chow J."/>
            <person name="Chiniquy J."/>
            <person name="Lipzen A."/>
            <person name="Tritt A."/>
            <person name="Sun H."/>
            <person name="Haridas S."/>
            <person name="LaButti K."/>
            <person name="Ohm R.A."/>
            <person name="Kues U."/>
            <person name="Blanchette R.A."/>
            <person name="Grigoriev I.V."/>
            <person name="Minto R.E."/>
            <person name="Hibbett D.S."/>
        </authorList>
    </citation>
    <scope>NUCLEOTIDE SEQUENCE [LARGE SCALE GENOMIC DNA]</scope>
    <source>
        <strain evidence="1 2">FP15055 ss-10</strain>
    </source>
</reference>
<sequence length="118" mass="13221">VVEDFIVQQVNLGNIKGTFRARSVESAALRTLHPRIEESGKGECLLDSGSMICSISYTECQKRNIAYDPKFRIDMESANGSIERTLGLARNVEFNFQGLCFYLQLHVLDKTAYSILLG</sequence>
<dbReference type="InterPro" id="IPR021109">
    <property type="entry name" value="Peptidase_aspartic_dom_sf"/>
</dbReference>
<feature type="non-terminal residue" evidence="1">
    <location>
        <position position="1"/>
    </location>
</feature>
<evidence type="ECO:0000313" key="2">
    <source>
        <dbReference type="Proteomes" id="UP000054007"/>
    </source>
</evidence>
<dbReference type="STRING" id="1314674.A0A0D7ASH8"/>
<dbReference type="Gene3D" id="2.40.70.10">
    <property type="entry name" value="Acid Proteases"/>
    <property type="match status" value="1"/>
</dbReference>